<comment type="caution">
    <text evidence="1">The sequence shown here is derived from an EMBL/GenBank/DDBJ whole genome shotgun (WGS) entry which is preliminary data.</text>
</comment>
<dbReference type="EMBL" id="BMRP01000011">
    <property type="protein sequence ID" value="GGU66883.1"/>
    <property type="molecule type" value="Genomic_DNA"/>
</dbReference>
<proteinExistence type="predicted"/>
<evidence type="ECO:0000313" key="1">
    <source>
        <dbReference type="EMBL" id="GGU66883.1"/>
    </source>
</evidence>
<organism evidence="1 2">
    <name type="scientific">Streptomyces albospinus</name>
    <dbReference type="NCBI Taxonomy" id="285515"/>
    <lineage>
        <taxon>Bacteria</taxon>
        <taxon>Bacillati</taxon>
        <taxon>Actinomycetota</taxon>
        <taxon>Actinomycetes</taxon>
        <taxon>Kitasatosporales</taxon>
        <taxon>Streptomycetaceae</taxon>
        <taxon>Streptomyces</taxon>
    </lineage>
</organism>
<accession>A0ABQ2V365</accession>
<keyword evidence="2" id="KW-1185">Reference proteome</keyword>
<name>A0ABQ2V365_9ACTN</name>
<evidence type="ECO:0000313" key="2">
    <source>
        <dbReference type="Proteomes" id="UP000654471"/>
    </source>
</evidence>
<reference evidence="2" key="1">
    <citation type="journal article" date="2019" name="Int. J. Syst. Evol. Microbiol.">
        <title>The Global Catalogue of Microorganisms (GCM) 10K type strain sequencing project: providing services to taxonomists for standard genome sequencing and annotation.</title>
        <authorList>
            <consortium name="The Broad Institute Genomics Platform"/>
            <consortium name="The Broad Institute Genome Sequencing Center for Infectious Disease"/>
            <person name="Wu L."/>
            <person name="Ma J."/>
        </authorList>
    </citation>
    <scope>NUCLEOTIDE SEQUENCE [LARGE SCALE GENOMIC DNA]</scope>
    <source>
        <strain evidence="2">JCM 3399</strain>
    </source>
</reference>
<sequence>MLGRDLRGVGVLPVGGRVRLRVRVGTAVSVGLMRRLRLMLRRLLDIGVVRLLSVRVAVGPLRVVPGVRVRGSVAGGVAV</sequence>
<gene>
    <name evidence="1" type="ORF">GCM10010211_35110</name>
</gene>
<dbReference type="Proteomes" id="UP000654471">
    <property type="component" value="Unassembled WGS sequence"/>
</dbReference>
<protein>
    <submittedName>
        <fullName evidence="1">Uncharacterized protein</fullName>
    </submittedName>
</protein>